<dbReference type="Gene3D" id="2.60.40.10">
    <property type="entry name" value="Immunoglobulins"/>
    <property type="match status" value="1"/>
</dbReference>
<dbReference type="STRING" id="38654.A0A1U7RRC5"/>
<evidence type="ECO:0000256" key="1">
    <source>
        <dbReference type="SAM" id="MobiDB-lite"/>
    </source>
</evidence>
<dbReference type="KEGG" id="asn:102371283"/>
<dbReference type="AlphaFoldDB" id="A0A1U7RRC5"/>
<dbReference type="RefSeq" id="XP_006018969.2">
    <property type="nucleotide sequence ID" value="XM_006018907.3"/>
</dbReference>
<dbReference type="GeneID" id="102371283"/>
<accession>A0A1U7RRC5</accession>
<keyword evidence="2" id="KW-0472">Membrane</keyword>
<evidence type="ECO:0000256" key="2">
    <source>
        <dbReference type="SAM" id="Phobius"/>
    </source>
</evidence>
<gene>
    <name evidence="4" type="primary">LOC102371283</name>
</gene>
<dbReference type="InParanoid" id="A0A1U7RRC5"/>
<keyword evidence="3" id="KW-1185">Reference proteome</keyword>
<evidence type="ECO:0000313" key="4">
    <source>
        <dbReference type="RefSeq" id="XP_006018969.2"/>
    </source>
</evidence>
<sequence>MGCKKLFKMDFKSSLTLHCMLVMITIIDGYNGTNIPVTGVRGSSVTFPWRSQGLNDLSKIIGPNVYCLKTEPNDTLSAEECGRKVYIWEGSLELVNVTEEDEGLYTFDFGKRNETFLLEVFDPAQIPTVSIHCHPDGTTELVCKGDSHSSEEFKWTLDTVQPPTETCIKDGGKRVVLEQHVNGKIICQILKGNKSRESSPIELMCDRGDLLKHPWFFYIVAGSGGAAILLAIIVSAITCCCMKSNYKFIPVPSEEEKEEGIPLSGTAKEAAKYPPNHEAPSAKADSPLHPEGTGACQSLESDPTMEGKSKAEAKSELDAEVAVDIENQEMESDSFPSPVDP</sequence>
<proteinExistence type="predicted"/>
<keyword evidence="2" id="KW-1133">Transmembrane helix</keyword>
<dbReference type="Proteomes" id="UP000189705">
    <property type="component" value="Unplaced"/>
</dbReference>
<keyword evidence="2" id="KW-0812">Transmembrane</keyword>
<dbReference type="eggNOG" id="ENOG502SQ83">
    <property type="taxonomic scope" value="Eukaryota"/>
</dbReference>
<dbReference type="InterPro" id="IPR013783">
    <property type="entry name" value="Ig-like_fold"/>
</dbReference>
<feature type="transmembrane region" description="Helical" evidence="2">
    <location>
        <begin position="215"/>
        <end position="237"/>
    </location>
</feature>
<feature type="region of interest" description="Disordered" evidence="1">
    <location>
        <begin position="253"/>
        <end position="318"/>
    </location>
</feature>
<organism evidence="3 4">
    <name type="scientific">Alligator sinensis</name>
    <name type="common">Chinese alligator</name>
    <dbReference type="NCBI Taxonomy" id="38654"/>
    <lineage>
        <taxon>Eukaryota</taxon>
        <taxon>Metazoa</taxon>
        <taxon>Chordata</taxon>
        <taxon>Craniata</taxon>
        <taxon>Vertebrata</taxon>
        <taxon>Euteleostomi</taxon>
        <taxon>Archelosauria</taxon>
        <taxon>Archosauria</taxon>
        <taxon>Crocodylia</taxon>
        <taxon>Alligatoridae</taxon>
        <taxon>Alligatorinae</taxon>
        <taxon>Alligator</taxon>
    </lineage>
</organism>
<evidence type="ECO:0000313" key="3">
    <source>
        <dbReference type="Proteomes" id="UP000189705"/>
    </source>
</evidence>
<dbReference type="OrthoDB" id="9045695at2759"/>
<reference evidence="4" key="1">
    <citation type="submission" date="2025-08" db="UniProtKB">
        <authorList>
            <consortium name="RefSeq"/>
        </authorList>
    </citation>
    <scope>IDENTIFICATION</scope>
</reference>
<feature type="compositionally biased region" description="Basic and acidic residues" evidence="1">
    <location>
        <begin position="305"/>
        <end position="317"/>
    </location>
</feature>
<protein>
    <submittedName>
        <fullName evidence="4">Uncharacterized protein LOC102371283</fullName>
    </submittedName>
</protein>
<name>A0A1U7RRC5_ALLSI</name>